<feature type="compositionally biased region" description="Polar residues" evidence="1">
    <location>
        <begin position="600"/>
        <end position="609"/>
    </location>
</feature>
<reference evidence="4" key="1">
    <citation type="submission" date="2022-10" db="EMBL/GenBank/DDBJ databases">
        <title>Genome assembly of Pristionchus species.</title>
        <authorList>
            <person name="Yoshida K."/>
            <person name="Sommer R.J."/>
        </authorList>
    </citation>
    <scope>NUCLEOTIDE SEQUENCE [LARGE SCALE GENOMIC DNA]</scope>
    <source>
        <strain evidence="4">RS5460</strain>
    </source>
</reference>
<feature type="region of interest" description="Disordered" evidence="1">
    <location>
        <begin position="453"/>
        <end position="619"/>
    </location>
</feature>
<name>A0AAN5D2Z3_9BILA</name>
<feature type="compositionally biased region" description="Basic and acidic residues" evidence="1">
    <location>
        <begin position="453"/>
        <end position="475"/>
    </location>
</feature>
<protein>
    <recommendedName>
        <fullName evidence="2">UBC core domain-containing protein</fullName>
    </recommendedName>
</protein>
<dbReference type="CDD" id="cd00195">
    <property type="entry name" value="UBCc_UEV"/>
    <property type="match status" value="1"/>
</dbReference>
<evidence type="ECO:0000259" key="2">
    <source>
        <dbReference type="PROSITE" id="PS50127"/>
    </source>
</evidence>
<evidence type="ECO:0000313" key="4">
    <source>
        <dbReference type="Proteomes" id="UP001328107"/>
    </source>
</evidence>
<feature type="compositionally biased region" description="Basic and acidic residues" evidence="1">
    <location>
        <begin position="340"/>
        <end position="356"/>
    </location>
</feature>
<feature type="region of interest" description="Disordered" evidence="1">
    <location>
        <begin position="167"/>
        <end position="216"/>
    </location>
</feature>
<evidence type="ECO:0000256" key="1">
    <source>
        <dbReference type="SAM" id="MobiDB-lite"/>
    </source>
</evidence>
<gene>
    <name evidence="3" type="ORF">PMAYCL1PPCAC_25878</name>
</gene>
<dbReference type="InterPro" id="IPR000608">
    <property type="entry name" value="UBC"/>
</dbReference>
<dbReference type="InterPro" id="IPR016135">
    <property type="entry name" value="UBQ-conjugating_enzyme/RWD"/>
</dbReference>
<proteinExistence type="predicted"/>
<comment type="caution">
    <text evidence="3">The sequence shown here is derived from an EMBL/GenBank/DDBJ whole genome shotgun (WGS) entry which is preliminary data.</text>
</comment>
<feature type="compositionally biased region" description="Polar residues" evidence="1">
    <location>
        <begin position="573"/>
        <end position="586"/>
    </location>
</feature>
<dbReference type="Gene3D" id="3.10.110.10">
    <property type="entry name" value="Ubiquitin Conjugating Enzyme"/>
    <property type="match status" value="1"/>
</dbReference>
<sequence length="791" mass="87361">MDDRDRSRSPMAPLAAPVIVSNSNAEEMDGTESFGASVDRRSSERRQVRPGSGRRAEVGVIGQRVQPRPMQQHLLQQSAALQDPASSPSPPPPLSSASGVEVSRAEWYEYSIARSTTIATLNAGVALARALTAFVAAAPNAPDAPLADASSAPDRALGRPALARTDMAHHRPHPHASVREDLRQQQPPAAPAAAAASITSLRRPRMQQGGMGSTPEPLITTIARTRIVASERLRAIAASLNERPPTRTTVPLEARNEGVARIRAAISRLSDPMEREEARRMLERILTPGSLHSVRSLYERLPQWEEHAPPPPGWPFRLPGQRADMQRRQTENSDGGSVSRAREYSRETGRTNREWEANSAARELYEELLASTVNARAVGSIQRLPRPAPDLLPSYEMVQLRDLPALLAVQQTRMPPHHRIDDGEEQVVPTGPSMRSVHAVPLINSQARLRENAEMEQRQRFRDAPRIPDASERNRQMAVDEQARNAMDRGEMPPSETSVRYPSHRPTDTPHPGVILSTTGETNDPPVRMSPLVQNIPREQRERMERMEREQRSARQRDLTRGPVDQRRFLVGPSSSFGSMPMQSGDASYMEEDDQPGPSRPSSSHQSARTAAAAPVQEGRIVVHKLRKSTHRAPGQRKEVNGMVGVRRLIMEHKALEEKGGVERVEAAPKPEDIRKWSAVVEGAEGSQFEGGVFFFDINFPMSYPMGRGIKIICLTHIVHPHVLRSGMVDVDAVAKLCFGVNLFADMKYGGVEKSLLVAAAVVSGKLPEASAEQTKQWIEKGRLFTRRYAC</sequence>
<feature type="compositionally biased region" description="Basic and acidic residues" evidence="1">
    <location>
        <begin position="38"/>
        <end position="47"/>
    </location>
</feature>
<accession>A0AAN5D2Z3</accession>
<dbReference type="PROSITE" id="PS50127">
    <property type="entry name" value="UBC_2"/>
    <property type="match status" value="1"/>
</dbReference>
<dbReference type="Proteomes" id="UP001328107">
    <property type="component" value="Unassembled WGS sequence"/>
</dbReference>
<dbReference type="SUPFAM" id="SSF54495">
    <property type="entry name" value="UBC-like"/>
    <property type="match status" value="1"/>
</dbReference>
<feature type="compositionally biased region" description="Basic and acidic residues" evidence="1">
    <location>
        <begin position="538"/>
        <end position="568"/>
    </location>
</feature>
<feature type="compositionally biased region" description="Basic and acidic residues" evidence="1">
    <location>
        <begin position="481"/>
        <end position="491"/>
    </location>
</feature>
<keyword evidence="4" id="KW-1185">Reference proteome</keyword>
<feature type="non-terminal residue" evidence="3">
    <location>
        <position position="791"/>
    </location>
</feature>
<dbReference type="Pfam" id="PF00179">
    <property type="entry name" value="UQ_con"/>
    <property type="match status" value="1"/>
</dbReference>
<feature type="region of interest" description="Disordered" evidence="1">
    <location>
        <begin position="1"/>
        <end position="98"/>
    </location>
</feature>
<feature type="compositionally biased region" description="Low complexity" evidence="1">
    <location>
        <begin position="71"/>
        <end position="86"/>
    </location>
</feature>
<dbReference type="AlphaFoldDB" id="A0AAN5D2Z3"/>
<organism evidence="3 4">
    <name type="scientific">Pristionchus mayeri</name>
    <dbReference type="NCBI Taxonomy" id="1317129"/>
    <lineage>
        <taxon>Eukaryota</taxon>
        <taxon>Metazoa</taxon>
        <taxon>Ecdysozoa</taxon>
        <taxon>Nematoda</taxon>
        <taxon>Chromadorea</taxon>
        <taxon>Rhabditida</taxon>
        <taxon>Rhabditina</taxon>
        <taxon>Diplogasteromorpha</taxon>
        <taxon>Diplogasteroidea</taxon>
        <taxon>Neodiplogasteridae</taxon>
        <taxon>Pristionchus</taxon>
    </lineage>
</organism>
<feature type="compositionally biased region" description="Low complexity" evidence="1">
    <location>
        <begin position="184"/>
        <end position="196"/>
    </location>
</feature>
<feature type="region of interest" description="Disordered" evidence="1">
    <location>
        <begin position="308"/>
        <end position="356"/>
    </location>
</feature>
<feature type="domain" description="UBC core" evidence="2">
    <location>
        <begin position="644"/>
        <end position="791"/>
    </location>
</feature>
<evidence type="ECO:0000313" key="3">
    <source>
        <dbReference type="EMBL" id="GMR55683.1"/>
    </source>
</evidence>
<dbReference type="EMBL" id="BTRK01000005">
    <property type="protein sequence ID" value="GMR55683.1"/>
    <property type="molecule type" value="Genomic_DNA"/>
</dbReference>